<proteinExistence type="predicted"/>
<feature type="transmembrane region" description="Helical" evidence="1">
    <location>
        <begin position="311"/>
        <end position="327"/>
    </location>
</feature>
<keyword evidence="1" id="KW-1133">Transmembrane helix</keyword>
<gene>
    <name evidence="3" type="ORF">KDM89_00040</name>
</gene>
<evidence type="ECO:0000313" key="4">
    <source>
        <dbReference type="Proteomes" id="UP000680067"/>
    </source>
</evidence>
<dbReference type="Pfam" id="PF13781">
    <property type="entry name" value="DoxX_3"/>
    <property type="match status" value="1"/>
</dbReference>
<comment type="caution">
    <text evidence="3">The sequence shown here is derived from an EMBL/GenBank/DDBJ whole genome shotgun (WGS) entry which is preliminary data.</text>
</comment>
<keyword evidence="4" id="KW-1185">Reference proteome</keyword>
<reference evidence="3" key="1">
    <citation type="submission" date="2021-04" db="EMBL/GenBank/DDBJ databases">
        <title>novel species isolated from subtropical streams in China.</title>
        <authorList>
            <person name="Lu H."/>
        </authorList>
    </citation>
    <scope>NUCLEOTIDE SEQUENCE</scope>
    <source>
        <strain evidence="3">LFS511W</strain>
    </source>
</reference>
<organism evidence="3 4">
    <name type="scientific">Undibacterium luofuense</name>
    <dbReference type="NCBI Taxonomy" id="2828733"/>
    <lineage>
        <taxon>Bacteria</taxon>
        <taxon>Pseudomonadati</taxon>
        <taxon>Pseudomonadota</taxon>
        <taxon>Betaproteobacteria</taxon>
        <taxon>Burkholderiales</taxon>
        <taxon>Oxalobacteraceae</taxon>
        <taxon>Undibacterium</taxon>
    </lineage>
</organism>
<protein>
    <submittedName>
        <fullName evidence="3">SDR family oxidoreductase</fullName>
    </submittedName>
</protein>
<dbReference type="Proteomes" id="UP000680067">
    <property type="component" value="Unassembled WGS sequence"/>
</dbReference>
<accession>A0A941DGX4</accession>
<dbReference type="InterPro" id="IPR025695">
    <property type="entry name" value="DoxX-like"/>
</dbReference>
<keyword evidence="1" id="KW-0472">Membrane</keyword>
<feature type="transmembrane region" description="Helical" evidence="1">
    <location>
        <begin position="347"/>
        <end position="367"/>
    </location>
</feature>
<evidence type="ECO:0000313" key="3">
    <source>
        <dbReference type="EMBL" id="MBR7780513.1"/>
    </source>
</evidence>
<dbReference type="InterPro" id="IPR051207">
    <property type="entry name" value="ComplexI_NDUFA9_subunit"/>
</dbReference>
<sequence>MRILICGADGMVGHALSTALAQAGHQIVRGVRRPRLDSDRLTDFRAQHSPEQWRTLVQGCDVVINAVGILREQQSGDFSAIHTDAPQALFLAAAQQGVQQIIQISALGADLGGTAYFRSKLAADRYLLEYLAPAFPQLRCTVLRPSLIFSAQGASSQLLMGLASLPVLVVPHLPDAGLQPLHIDDLCTAVVQLCGSEQVPAIAELAGPERKTVESLLLAYRALLGQAPAPVIRLPAGLAAAGAWCAQWLPSSALTPDSWQMLQQGSATERNALPALCKRPLRRVSDFLPVATVSAVAAQVREKSVLGIHRIVLAMIWLITAGLSAGLTPLEDSLALLSPLGLSGNSAVLALFAAALLDAGFGLATLLRPGKRLWRMQAGLIVFYSIVIGLFLPAFWLHPFGPVLKNLAVLSLLLHLHMAEPS</sequence>
<dbReference type="InterPro" id="IPR036291">
    <property type="entry name" value="NAD(P)-bd_dom_sf"/>
</dbReference>
<dbReference type="InterPro" id="IPR016040">
    <property type="entry name" value="NAD(P)-bd_dom"/>
</dbReference>
<evidence type="ECO:0000259" key="2">
    <source>
        <dbReference type="Pfam" id="PF13460"/>
    </source>
</evidence>
<feature type="domain" description="NAD(P)-binding" evidence="2">
    <location>
        <begin position="7"/>
        <end position="147"/>
    </location>
</feature>
<dbReference type="RefSeq" id="WP_212685920.1">
    <property type="nucleotide sequence ID" value="NZ_JAGSPN010000001.1"/>
</dbReference>
<dbReference type="Gene3D" id="3.40.50.720">
    <property type="entry name" value="NAD(P)-binding Rossmann-like Domain"/>
    <property type="match status" value="1"/>
</dbReference>
<dbReference type="AlphaFoldDB" id="A0A941DGX4"/>
<keyword evidence="1" id="KW-0812">Transmembrane</keyword>
<dbReference type="PANTHER" id="PTHR12126">
    <property type="entry name" value="NADH-UBIQUINONE OXIDOREDUCTASE 39 KDA SUBUNIT-RELATED"/>
    <property type="match status" value="1"/>
</dbReference>
<name>A0A941DGX4_9BURK</name>
<feature type="transmembrane region" description="Helical" evidence="1">
    <location>
        <begin position="379"/>
        <end position="397"/>
    </location>
</feature>
<evidence type="ECO:0000256" key="1">
    <source>
        <dbReference type="SAM" id="Phobius"/>
    </source>
</evidence>
<dbReference type="GO" id="GO:0044877">
    <property type="term" value="F:protein-containing complex binding"/>
    <property type="evidence" value="ECO:0007669"/>
    <property type="project" value="TreeGrafter"/>
</dbReference>
<dbReference type="EMBL" id="JAGSPN010000001">
    <property type="protein sequence ID" value="MBR7780513.1"/>
    <property type="molecule type" value="Genomic_DNA"/>
</dbReference>
<dbReference type="SUPFAM" id="SSF51735">
    <property type="entry name" value="NAD(P)-binding Rossmann-fold domains"/>
    <property type="match status" value="1"/>
</dbReference>
<dbReference type="PANTHER" id="PTHR12126:SF11">
    <property type="entry name" value="NADH DEHYDROGENASE [UBIQUINONE] 1 ALPHA SUBCOMPLEX SUBUNIT 9, MITOCHONDRIAL"/>
    <property type="match status" value="1"/>
</dbReference>
<dbReference type="Pfam" id="PF13460">
    <property type="entry name" value="NAD_binding_10"/>
    <property type="match status" value="1"/>
</dbReference>